<feature type="compositionally biased region" description="Acidic residues" evidence="1">
    <location>
        <begin position="517"/>
        <end position="533"/>
    </location>
</feature>
<feature type="compositionally biased region" description="Basic and acidic residues" evidence="1">
    <location>
        <begin position="633"/>
        <end position="713"/>
    </location>
</feature>
<proteinExistence type="predicted"/>
<evidence type="ECO:0000256" key="1">
    <source>
        <dbReference type="SAM" id="MobiDB-lite"/>
    </source>
</evidence>
<reference evidence="2" key="1">
    <citation type="submission" date="2018-11" db="EMBL/GenBank/DDBJ databases">
        <authorList>
            <person name="Alioto T."/>
            <person name="Alioto T."/>
        </authorList>
    </citation>
    <scope>NUCLEOTIDE SEQUENCE</scope>
</reference>
<feature type="compositionally biased region" description="Acidic residues" evidence="1">
    <location>
        <begin position="548"/>
        <end position="564"/>
    </location>
</feature>
<feature type="compositionally biased region" description="Basic and acidic residues" evidence="1">
    <location>
        <begin position="723"/>
        <end position="744"/>
    </location>
</feature>
<dbReference type="EMBL" id="UYJE01002157">
    <property type="protein sequence ID" value="VDI08270.1"/>
    <property type="molecule type" value="Genomic_DNA"/>
</dbReference>
<comment type="caution">
    <text evidence="2">The sequence shown here is derived from an EMBL/GenBank/DDBJ whole genome shotgun (WGS) entry which is preliminary data.</text>
</comment>
<gene>
    <name evidence="2" type="ORF">MGAL_10B007101</name>
</gene>
<feature type="compositionally biased region" description="Basic and acidic residues" evidence="1">
    <location>
        <begin position="602"/>
        <end position="612"/>
    </location>
</feature>
<feature type="compositionally biased region" description="Basic and acidic residues" evidence="1">
    <location>
        <begin position="571"/>
        <end position="590"/>
    </location>
</feature>
<feature type="compositionally biased region" description="Basic and acidic residues" evidence="1">
    <location>
        <begin position="466"/>
        <end position="516"/>
    </location>
</feature>
<dbReference type="AlphaFoldDB" id="A0A8B6CSL4"/>
<feature type="region of interest" description="Disordered" evidence="1">
    <location>
        <begin position="461"/>
        <end position="799"/>
    </location>
</feature>
<evidence type="ECO:0000313" key="3">
    <source>
        <dbReference type="Proteomes" id="UP000596742"/>
    </source>
</evidence>
<organism evidence="2 3">
    <name type="scientific">Mytilus galloprovincialis</name>
    <name type="common">Mediterranean mussel</name>
    <dbReference type="NCBI Taxonomy" id="29158"/>
    <lineage>
        <taxon>Eukaryota</taxon>
        <taxon>Metazoa</taxon>
        <taxon>Spiralia</taxon>
        <taxon>Lophotrochozoa</taxon>
        <taxon>Mollusca</taxon>
        <taxon>Bivalvia</taxon>
        <taxon>Autobranchia</taxon>
        <taxon>Pteriomorphia</taxon>
        <taxon>Mytilida</taxon>
        <taxon>Mytiloidea</taxon>
        <taxon>Mytilidae</taxon>
        <taxon>Mytilinae</taxon>
        <taxon>Mytilus</taxon>
    </lineage>
</organism>
<name>A0A8B6CSL4_MYTGA</name>
<keyword evidence="3" id="KW-1185">Reference proteome</keyword>
<feature type="compositionally biased region" description="Basic and acidic residues" evidence="1">
    <location>
        <begin position="753"/>
        <end position="791"/>
    </location>
</feature>
<evidence type="ECO:0000313" key="2">
    <source>
        <dbReference type="EMBL" id="VDI08270.1"/>
    </source>
</evidence>
<accession>A0A8B6CSL4</accession>
<sequence length="799" mass="91642">MASNSVLADEERLYQELQIILEILPIDDELQKSLQSVFVELDKLSDTDSEELRSSIVSFVSLLPSLKKNDLNVAVGVQLFQNASSIFQQLSTVHPVFSVLYFVIVAGMALFNRQTNGPNLETTLREMLKEQSDNEMLNECEGIKCTLTKYAKLVCAMGDKKLETHEVSAVCAMVPIGDGFATMGKLAKRIKELRDEEYEKYCSYRTSEFEKIVRYIHVYCCLDTMKRGILWHIYALLKFSNNSPSLIKGVKAVIKEQQEENKELLKFMVRPSRETAIIHYSGNLFEHKIIRQFLEEHKMKMDDLNFLCEGVYHIKPVMYKNSKMYMAKNKLPGLKFVRWTYTKSVAQKKTRFTFKRASIVGNYFHINSHRHTEYHVRALSNGMWVEGLSGDPSAGNGTWKIIPIDNEHDEEKSKCYLIAPQGFTNMFLFAGFTGRICVQKFVKSEYEQVLWEIEQTVEDENSDITTFKDENDNNKQAGDQEKDDKQTDDQENDNKHADDEEKGNNKQAGDQEKDDKQTDDEENDNTHADDEENGNNKQAGDQEKDDKQTDDEENDNTHADDEENGNNKQAGDQEKDDKQTDNQENDNTHADDEESRNNKQAGDQEKDDKQTDDQENNNTHADDEENGNNKQAGDQEKDDKQAHDHENGDKQFDDQENKDSKQAVDDESNDNRQVDVHVKDGKQVDDDNKQVDNHEKDDKQADDQENKDNKQAGDDESNGNQQVDDRDYQNVHNKQAGENDHDLNEGDNNYGNKHVDVYGNDDKQANDMKKNDNKQTDDHKSDANKGAGDNDKELEDNDK</sequence>
<dbReference type="OrthoDB" id="6113538at2759"/>
<protein>
    <submittedName>
        <fullName evidence="2">Midasin</fullName>
    </submittedName>
</protein>
<dbReference type="Proteomes" id="UP000596742">
    <property type="component" value="Unassembled WGS sequence"/>
</dbReference>